<organism evidence="2">
    <name type="scientific">Balaenoptera musculus</name>
    <name type="common">Blue whale</name>
    <dbReference type="NCBI Taxonomy" id="9771"/>
    <lineage>
        <taxon>Eukaryota</taxon>
        <taxon>Metazoa</taxon>
        <taxon>Chordata</taxon>
        <taxon>Craniata</taxon>
        <taxon>Vertebrata</taxon>
        <taxon>Euteleostomi</taxon>
        <taxon>Mammalia</taxon>
        <taxon>Eutheria</taxon>
        <taxon>Laurasiatheria</taxon>
        <taxon>Artiodactyla</taxon>
        <taxon>Whippomorpha</taxon>
        <taxon>Cetacea</taxon>
        <taxon>Mysticeti</taxon>
        <taxon>Balaenopteridae</taxon>
        <taxon>Balaenoptera</taxon>
    </lineage>
</organism>
<dbReference type="Ensembl" id="ENSBMST00010005330.1">
    <property type="protein sequence ID" value="ENSBMSP00010004848.1"/>
    <property type="gene ID" value="ENSBMSG00010003570.1"/>
</dbReference>
<evidence type="ECO:0000256" key="1">
    <source>
        <dbReference type="SAM" id="MobiDB-lite"/>
    </source>
</evidence>
<accession>A0A8C0CHV9</accession>
<reference evidence="2" key="1">
    <citation type="submission" date="2023-09" db="UniProtKB">
        <authorList>
            <consortium name="Ensembl"/>
        </authorList>
    </citation>
    <scope>IDENTIFICATION</scope>
</reference>
<proteinExistence type="predicted"/>
<dbReference type="AlphaFoldDB" id="A0A8C0CHV9"/>
<dbReference type="GeneTree" id="ENSGT01150000289891"/>
<feature type="region of interest" description="Disordered" evidence="1">
    <location>
        <begin position="1"/>
        <end position="40"/>
    </location>
</feature>
<evidence type="ECO:0000313" key="2">
    <source>
        <dbReference type="Ensembl" id="ENSBMSP00010004848.1"/>
    </source>
</evidence>
<feature type="compositionally biased region" description="Basic and acidic residues" evidence="1">
    <location>
        <begin position="1"/>
        <end position="10"/>
    </location>
</feature>
<protein>
    <submittedName>
        <fullName evidence="2">Uncharacterized protein</fullName>
    </submittedName>
</protein>
<name>A0A8C0CHV9_BALMU</name>
<sequence>MGPRSRERRAGAVQSTNDSSALSKTSLAARGRTPARGKSR</sequence>
<feature type="compositionally biased region" description="Polar residues" evidence="1">
    <location>
        <begin position="13"/>
        <end position="26"/>
    </location>
</feature>